<keyword evidence="2" id="KW-1185">Reference proteome</keyword>
<organism evidence="1 2">
    <name type="scientific">Danaus chrysippus</name>
    <name type="common">African queen</name>
    <dbReference type="NCBI Taxonomy" id="151541"/>
    <lineage>
        <taxon>Eukaryota</taxon>
        <taxon>Metazoa</taxon>
        <taxon>Ecdysozoa</taxon>
        <taxon>Arthropoda</taxon>
        <taxon>Hexapoda</taxon>
        <taxon>Insecta</taxon>
        <taxon>Pterygota</taxon>
        <taxon>Neoptera</taxon>
        <taxon>Endopterygota</taxon>
        <taxon>Lepidoptera</taxon>
        <taxon>Glossata</taxon>
        <taxon>Ditrysia</taxon>
        <taxon>Papilionoidea</taxon>
        <taxon>Nymphalidae</taxon>
        <taxon>Danainae</taxon>
        <taxon>Danaini</taxon>
        <taxon>Danaina</taxon>
        <taxon>Danaus</taxon>
        <taxon>Anosia</taxon>
    </lineage>
</organism>
<proteinExistence type="predicted"/>
<dbReference type="OrthoDB" id="6928334at2759"/>
<protein>
    <submittedName>
        <fullName evidence="1">(African queen) hypothetical protein</fullName>
    </submittedName>
</protein>
<evidence type="ECO:0000313" key="1">
    <source>
        <dbReference type="EMBL" id="CAG9562151.1"/>
    </source>
</evidence>
<dbReference type="EMBL" id="CAKASE010000047">
    <property type="protein sequence ID" value="CAG9562151.1"/>
    <property type="molecule type" value="Genomic_DNA"/>
</dbReference>
<comment type="caution">
    <text evidence="1">The sequence shown here is derived from an EMBL/GenBank/DDBJ whole genome shotgun (WGS) entry which is preliminary data.</text>
</comment>
<sequence length="86" mass="9796">MSSQECATPCKCHYVQQWIDDHAKYFGHPVSKPEQPPLVTRIADLTFPQSNFTNASHITNHFTFVQPPYKISPVVPPLPPIRKTHT</sequence>
<gene>
    <name evidence="1" type="ORF">DCHRY22_LOCUS3543</name>
</gene>
<evidence type="ECO:0000313" key="2">
    <source>
        <dbReference type="Proteomes" id="UP000789524"/>
    </source>
</evidence>
<reference evidence="1" key="1">
    <citation type="submission" date="2021-09" db="EMBL/GenBank/DDBJ databases">
        <authorList>
            <person name="Martin H S."/>
        </authorList>
    </citation>
    <scope>NUCLEOTIDE SEQUENCE</scope>
</reference>
<dbReference type="AlphaFoldDB" id="A0A8J2QGE5"/>
<name>A0A8J2QGE5_9NEOP</name>
<dbReference type="Proteomes" id="UP000789524">
    <property type="component" value="Unassembled WGS sequence"/>
</dbReference>
<accession>A0A8J2QGE5</accession>